<sequence>MKHASDSSASKSGKPSSADHAAKQAPMGTDITTPPVSRRLLLAGAACGVGLATLGIVKETLRERAPVFIAKNQRYDQGLETTIKEGLLAVGIAADSLRGKKVLIKPNLVEPTRDAPHVTTHPAMIVATAEVFRSFGATVGVGEGPGHVRDTEMVLTESGVGEYLAAAKLPFYDLNYEDVGWAKNRGRTCSLAGFYFPKPILEADIVVSLPKMKTHHWVGVTGAMKNLYGVIPGIKYGWPKNVLHHNGIPQTVYDINASLPKTIAIVDGIDCMEGDGPIMGSRKQMGLILVGLSPAAVDATMCRLMQLDPLEISYLQLAGGRLGPIRDRYITQRGEGWQGLAQPFAVLDRPHLRMLQRPIGALVS</sequence>
<dbReference type="eggNOG" id="COG2006">
    <property type="taxonomic scope" value="Bacteria"/>
</dbReference>
<dbReference type="EMBL" id="CP001848">
    <property type="protein sequence ID" value="ADB15194.1"/>
    <property type="molecule type" value="Genomic_DNA"/>
</dbReference>
<dbReference type="KEGG" id="psl:Psta_0507"/>
<evidence type="ECO:0000259" key="2">
    <source>
        <dbReference type="Pfam" id="PF04015"/>
    </source>
</evidence>
<dbReference type="AlphaFoldDB" id="D2R3G3"/>
<dbReference type="Pfam" id="PF04015">
    <property type="entry name" value="DUF362"/>
    <property type="match status" value="1"/>
</dbReference>
<evidence type="ECO:0000313" key="3">
    <source>
        <dbReference type="EMBL" id="ADB15194.1"/>
    </source>
</evidence>
<dbReference type="STRING" id="530564.Psta_0507"/>
<accession>D2R3G3</accession>
<evidence type="ECO:0000313" key="4">
    <source>
        <dbReference type="Proteomes" id="UP000001887"/>
    </source>
</evidence>
<dbReference type="Proteomes" id="UP000001887">
    <property type="component" value="Chromosome"/>
</dbReference>
<reference evidence="3 4" key="1">
    <citation type="journal article" date="2009" name="Stand. Genomic Sci.">
        <title>Complete genome sequence of Pirellula staleyi type strain (ATCC 27377).</title>
        <authorList>
            <person name="Clum A."/>
            <person name="Tindall B.J."/>
            <person name="Sikorski J."/>
            <person name="Ivanova N."/>
            <person name="Mavrommatis K."/>
            <person name="Lucas S."/>
            <person name="Glavina del Rio T."/>
            <person name="Nolan M."/>
            <person name="Chen F."/>
            <person name="Tice H."/>
            <person name="Pitluck S."/>
            <person name="Cheng J.F."/>
            <person name="Chertkov O."/>
            <person name="Brettin T."/>
            <person name="Han C."/>
            <person name="Detter J.C."/>
            <person name="Kuske C."/>
            <person name="Bruce D."/>
            <person name="Goodwin L."/>
            <person name="Ovchinikova G."/>
            <person name="Pati A."/>
            <person name="Mikhailova N."/>
            <person name="Chen A."/>
            <person name="Palaniappan K."/>
            <person name="Land M."/>
            <person name="Hauser L."/>
            <person name="Chang Y.J."/>
            <person name="Jeffries C.D."/>
            <person name="Chain P."/>
            <person name="Rohde M."/>
            <person name="Goker M."/>
            <person name="Bristow J."/>
            <person name="Eisen J.A."/>
            <person name="Markowitz V."/>
            <person name="Hugenholtz P."/>
            <person name="Kyrpides N.C."/>
            <person name="Klenk H.P."/>
            <person name="Lapidus A."/>
        </authorList>
    </citation>
    <scope>NUCLEOTIDE SEQUENCE [LARGE SCALE GENOMIC DNA]</scope>
    <source>
        <strain evidence="4">ATCC 27377 / DSM 6068 / ICPB 4128</strain>
    </source>
</reference>
<name>D2R3G3_PIRSD</name>
<feature type="compositionally biased region" description="Low complexity" evidence="1">
    <location>
        <begin position="1"/>
        <end position="18"/>
    </location>
</feature>
<dbReference type="HOGENOM" id="CLU_058393_0_0_0"/>
<keyword evidence="4" id="KW-1185">Reference proteome</keyword>
<protein>
    <recommendedName>
        <fullName evidence="2">DUF362 domain-containing protein</fullName>
    </recommendedName>
</protein>
<proteinExistence type="predicted"/>
<dbReference type="InterPro" id="IPR007160">
    <property type="entry name" value="DUF362"/>
</dbReference>
<gene>
    <name evidence="3" type="ordered locus">Psta_0507</name>
</gene>
<feature type="region of interest" description="Disordered" evidence="1">
    <location>
        <begin position="1"/>
        <end position="31"/>
    </location>
</feature>
<organism evidence="3 4">
    <name type="scientific">Pirellula staleyi (strain ATCC 27377 / DSM 6068 / ICPB 4128)</name>
    <name type="common">Pirella staleyi</name>
    <dbReference type="NCBI Taxonomy" id="530564"/>
    <lineage>
        <taxon>Bacteria</taxon>
        <taxon>Pseudomonadati</taxon>
        <taxon>Planctomycetota</taxon>
        <taxon>Planctomycetia</taxon>
        <taxon>Pirellulales</taxon>
        <taxon>Pirellulaceae</taxon>
        <taxon>Pirellula</taxon>
    </lineage>
</organism>
<feature type="domain" description="DUF362" evidence="2">
    <location>
        <begin position="102"/>
        <end position="303"/>
    </location>
</feature>
<evidence type="ECO:0000256" key="1">
    <source>
        <dbReference type="SAM" id="MobiDB-lite"/>
    </source>
</evidence>